<gene>
    <name evidence="1" type="ORF">Pan54_04560</name>
</gene>
<dbReference type="EMBL" id="SJPG01000001">
    <property type="protein sequence ID" value="TWT59746.1"/>
    <property type="molecule type" value="Genomic_DNA"/>
</dbReference>
<evidence type="ECO:0000313" key="2">
    <source>
        <dbReference type="Proteomes" id="UP000316095"/>
    </source>
</evidence>
<comment type="caution">
    <text evidence="1">The sequence shown here is derived from an EMBL/GenBank/DDBJ whole genome shotgun (WGS) entry which is preliminary data.</text>
</comment>
<organism evidence="1 2">
    <name type="scientific">Rubinisphaera italica</name>
    <dbReference type="NCBI Taxonomy" id="2527969"/>
    <lineage>
        <taxon>Bacteria</taxon>
        <taxon>Pseudomonadati</taxon>
        <taxon>Planctomycetota</taxon>
        <taxon>Planctomycetia</taxon>
        <taxon>Planctomycetales</taxon>
        <taxon>Planctomycetaceae</taxon>
        <taxon>Rubinisphaera</taxon>
    </lineage>
</organism>
<name>A0A5C5X9S3_9PLAN</name>
<reference evidence="1 2" key="1">
    <citation type="submission" date="2019-02" db="EMBL/GenBank/DDBJ databases">
        <title>Deep-cultivation of Planctomycetes and their phenomic and genomic characterization uncovers novel biology.</title>
        <authorList>
            <person name="Wiegand S."/>
            <person name="Jogler M."/>
            <person name="Boedeker C."/>
            <person name="Pinto D."/>
            <person name="Vollmers J."/>
            <person name="Rivas-Marin E."/>
            <person name="Kohn T."/>
            <person name="Peeters S.H."/>
            <person name="Heuer A."/>
            <person name="Rast P."/>
            <person name="Oberbeckmann S."/>
            <person name="Bunk B."/>
            <person name="Jeske O."/>
            <person name="Meyerdierks A."/>
            <person name="Storesund J.E."/>
            <person name="Kallscheuer N."/>
            <person name="Luecker S."/>
            <person name="Lage O.M."/>
            <person name="Pohl T."/>
            <person name="Merkel B.J."/>
            <person name="Hornburger P."/>
            <person name="Mueller R.-W."/>
            <person name="Bruemmer F."/>
            <person name="Labrenz M."/>
            <person name="Spormann A.M."/>
            <person name="Op Den Camp H."/>
            <person name="Overmann J."/>
            <person name="Amann R."/>
            <person name="Jetten M.S.M."/>
            <person name="Mascher T."/>
            <person name="Medema M.H."/>
            <person name="Devos D.P."/>
            <person name="Kaster A.-K."/>
            <person name="Ovreas L."/>
            <person name="Rohde M."/>
            <person name="Galperin M.Y."/>
            <person name="Jogler C."/>
        </authorList>
    </citation>
    <scope>NUCLEOTIDE SEQUENCE [LARGE SCALE GENOMIC DNA]</scope>
    <source>
        <strain evidence="1 2">Pan54</strain>
    </source>
</reference>
<protein>
    <submittedName>
        <fullName evidence="1">Uncharacterized protein</fullName>
    </submittedName>
</protein>
<accession>A0A5C5X9S3</accession>
<dbReference type="AlphaFoldDB" id="A0A5C5X9S3"/>
<proteinExistence type="predicted"/>
<keyword evidence="2" id="KW-1185">Reference proteome</keyword>
<dbReference type="RefSeq" id="WP_146501942.1">
    <property type="nucleotide sequence ID" value="NZ_SJPG01000001.1"/>
</dbReference>
<dbReference type="Proteomes" id="UP000316095">
    <property type="component" value="Unassembled WGS sequence"/>
</dbReference>
<sequence length="152" mass="17201">MLQRLCCVLMIGLVMELSGCRPGAVKHVKQAAQYFRNGSSKVKSAPAVTQGVARQLTRNEEVVVQVAARGTNLLSRSKTLGERLVSLQSKIPAQAYPNLYRRWQDNQAELNSYTRQLQDPALAPQRRDRLEQSLRESEFEQAEIERLVDQYG</sequence>
<evidence type="ECO:0000313" key="1">
    <source>
        <dbReference type="EMBL" id="TWT59746.1"/>
    </source>
</evidence>